<feature type="non-terminal residue" evidence="1">
    <location>
        <position position="1"/>
    </location>
</feature>
<organism evidence="1 2">
    <name type="scientific">Entamoeba invadens IP1</name>
    <dbReference type="NCBI Taxonomy" id="370355"/>
    <lineage>
        <taxon>Eukaryota</taxon>
        <taxon>Amoebozoa</taxon>
        <taxon>Evosea</taxon>
        <taxon>Archamoebae</taxon>
        <taxon>Mastigamoebida</taxon>
        <taxon>Entamoebidae</taxon>
        <taxon>Entamoeba</taxon>
    </lineage>
</organism>
<evidence type="ECO:0000313" key="1">
    <source>
        <dbReference type="EMBL" id="ELP83878.1"/>
    </source>
</evidence>
<reference evidence="1 2" key="1">
    <citation type="submission" date="2012-10" db="EMBL/GenBank/DDBJ databases">
        <authorList>
            <person name="Zafar N."/>
            <person name="Inman J."/>
            <person name="Hall N."/>
            <person name="Lorenzi H."/>
            <person name="Caler E."/>
        </authorList>
    </citation>
    <scope>NUCLEOTIDE SEQUENCE [LARGE SCALE GENOMIC DNA]</scope>
    <source>
        <strain evidence="1 2">IP1</strain>
    </source>
</reference>
<name>A0A0A1TZD1_ENTIV</name>
<dbReference type="KEGG" id="eiv:EIN_511070"/>
<protein>
    <submittedName>
        <fullName evidence="1">Uncharacterized protein</fullName>
    </submittedName>
</protein>
<dbReference type="VEuPathDB" id="AmoebaDB:EIN_511070"/>
<keyword evidence="2" id="KW-1185">Reference proteome</keyword>
<dbReference type="Proteomes" id="UP000014680">
    <property type="component" value="Unassembled WGS sequence"/>
</dbReference>
<dbReference type="GeneID" id="14882849"/>
<proteinExistence type="predicted"/>
<dbReference type="AlphaFoldDB" id="A0A0A1TZD1"/>
<accession>A0A0A1TZD1</accession>
<gene>
    <name evidence="1" type="ORF">EIN_511070</name>
</gene>
<dbReference type="EMBL" id="KB207218">
    <property type="protein sequence ID" value="ELP83878.1"/>
    <property type="molecule type" value="Genomic_DNA"/>
</dbReference>
<sequence>FEHLIKSSSEFEETIRKSQLIITFSKYVLDSIFPSKLKSEVFTYPIQTIEERQQVHCPHLLKTLVTSFCLYPKCQWQHHQTTRLLLLPSTSSCQKISLHSDTISNSFVWVDDFWGESHTIILFDSFY</sequence>
<evidence type="ECO:0000313" key="2">
    <source>
        <dbReference type="Proteomes" id="UP000014680"/>
    </source>
</evidence>
<dbReference type="RefSeq" id="XP_004183224.1">
    <property type="nucleotide sequence ID" value="XM_004183176.1"/>
</dbReference>